<evidence type="ECO:0000256" key="9">
    <source>
        <dbReference type="ARBA" id="ARBA00023134"/>
    </source>
</evidence>
<evidence type="ECO:0000256" key="4">
    <source>
        <dbReference type="ARBA" id="ARBA00022619"/>
    </source>
</evidence>
<dbReference type="GO" id="GO:0005829">
    <property type="term" value="C:cytosol"/>
    <property type="evidence" value="ECO:0007669"/>
    <property type="project" value="TreeGrafter"/>
</dbReference>
<comment type="pathway">
    <text evidence="2">Cofactor biosynthesis; riboflavin biosynthesis; 5-amino-6-(D-ribitylamino)uracil from GTP: step 1/4.</text>
</comment>
<dbReference type="GO" id="GO:0003935">
    <property type="term" value="F:GTP cyclohydrolase II activity"/>
    <property type="evidence" value="ECO:0007669"/>
    <property type="project" value="UniProtKB-EC"/>
</dbReference>
<dbReference type="NCBIfam" id="NF001591">
    <property type="entry name" value="PRK00393.1"/>
    <property type="match status" value="1"/>
</dbReference>
<evidence type="ECO:0000313" key="13">
    <source>
        <dbReference type="Proteomes" id="UP000033385"/>
    </source>
</evidence>
<dbReference type="GO" id="GO:0008686">
    <property type="term" value="F:3,4-dihydroxy-2-butanone-4-phosphate synthase activity"/>
    <property type="evidence" value="ECO:0007669"/>
    <property type="project" value="TreeGrafter"/>
</dbReference>
<evidence type="ECO:0000256" key="1">
    <source>
        <dbReference type="ARBA" id="ARBA00001947"/>
    </source>
</evidence>
<dbReference type="InterPro" id="IPR000926">
    <property type="entry name" value="RibA"/>
</dbReference>
<organism evidence="12 13">
    <name type="scientific">Anaplasma phagocytophilum str. ApNP</name>
    <dbReference type="NCBI Taxonomy" id="1359153"/>
    <lineage>
        <taxon>Bacteria</taxon>
        <taxon>Pseudomonadati</taxon>
        <taxon>Pseudomonadota</taxon>
        <taxon>Alphaproteobacteria</taxon>
        <taxon>Rickettsiales</taxon>
        <taxon>Anaplasmataceae</taxon>
        <taxon>Anaplasma</taxon>
        <taxon>phagocytophilum group</taxon>
    </lineage>
</organism>
<evidence type="ECO:0000256" key="10">
    <source>
        <dbReference type="ARBA" id="ARBA00049295"/>
    </source>
</evidence>
<protein>
    <recommendedName>
        <fullName evidence="3">GTP cyclohydrolase II</fullName>
        <ecNumber evidence="3">3.5.4.25</ecNumber>
    </recommendedName>
</protein>
<evidence type="ECO:0000256" key="8">
    <source>
        <dbReference type="ARBA" id="ARBA00022833"/>
    </source>
</evidence>
<evidence type="ECO:0000259" key="11">
    <source>
        <dbReference type="Pfam" id="PF00925"/>
    </source>
</evidence>
<keyword evidence="4" id="KW-0686">Riboflavin biosynthesis</keyword>
<dbReference type="InterPro" id="IPR032677">
    <property type="entry name" value="GTP_cyclohydro_II"/>
</dbReference>
<comment type="caution">
    <text evidence="12">The sequence shown here is derived from an EMBL/GenBank/DDBJ whole genome shotgun (WGS) entry which is preliminary data.</text>
</comment>
<dbReference type="PANTHER" id="PTHR21327:SF18">
    <property type="entry name" value="3,4-DIHYDROXY-2-BUTANONE 4-PHOSPHATE SYNTHASE"/>
    <property type="match status" value="1"/>
</dbReference>
<dbReference type="Pfam" id="PF00925">
    <property type="entry name" value="GTP_cyclohydro2"/>
    <property type="match status" value="1"/>
</dbReference>
<comment type="cofactor">
    <cofactor evidence="1">
        <name>Zn(2+)</name>
        <dbReference type="ChEBI" id="CHEBI:29105"/>
    </cofactor>
</comment>
<feature type="domain" description="GTP cyclohydrolase II" evidence="11">
    <location>
        <begin position="191"/>
        <end position="343"/>
    </location>
</feature>
<reference evidence="12 13" key="1">
    <citation type="submission" date="2015-01" db="EMBL/GenBank/DDBJ databases">
        <title>Genome Sequencing of Rickettsiales.</title>
        <authorList>
            <person name="Daugherty S.C."/>
            <person name="Su Q."/>
            <person name="Abolude K."/>
            <person name="Beier-Sexton M."/>
            <person name="Carlyon J.A."/>
            <person name="Carter R."/>
            <person name="Day N.P."/>
            <person name="Dumler S.J."/>
            <person name="Dyachenko V."/>
            <person name="Godinez A."/>
            <person name="Kurtti T.J."/>
            <person name="Lichay M."/>
            <person name="Mullins K.E."/>
            <person name="Ott S."/>
            <person name="Pappas-Brown V."/>
            <person name="Paris D.H."/>
            <person name="Patel P."/>
            <person name="Richards A.L."/>
            <person name="Sadzewicz L."/>
            <person name="Sears K."/>
            <person name="Seidman D."/>
            <person name="Sengamalay N."/>
            <person name="Stenos J."/>
            <person name="Tallon L.J."/>
            <person name="Vincent G."/>
            <person name="Fraser C.M."/>
            <person name="Munderloh U."/>
            <person name="Dunning-Hotopp J.C."/>
        </authorList>
    </citation>
    <scope>NUCLEOTIDE SEQUENCE [LARGE SCALE GENOMIC DNA]</scope>
    <source>
        <strain evidence="12 13">ApNP</strain>
    </source>
</reference>
<keyword evidence="7 12" id="KW-0378">Hydrolase</keyword>
<sequence length="367" mass="40777">MSLKMFGPIGNFFGLGNNLLSRAVNEIRRCAPVILHEDDKYLLVFASELLEEPSLAVFKSFSDNVYILLTAQRASYVTTHDKLSRVGANTLSLADIRTLMSGLPEEARSVPVEEGSSPLDSLAIDLVKMAKLLPSALVIDMGFGNIEEMYDWCKCNGILHLAGKALTDYTQEYVLQEVCRSDLYLQDSLKSKIIVYRSKIGEPEHYAIVIGEPAIENIVVRLHSSCYTGDLLGSLSCDCRSQLLTAVKLLAEQVGGIILYISQEGRGIGLANKIRAYSLQMQNSLDTVDANRFLGFDDDERIFLPAAMILRNLGVSSLQLLTNNPHKVQEIGKYGFDVTKTIPFHMEINEYNGNYIKTKQTRLGHTN</sequence>
<dbReference type="InterPro" id="IPR036144">
    <property type="entry name" value="RibA-like_sf"/>
</dbReference>
<dbReference type="EMBL" id="LANW01000001">
    <property type="protein sequence ID" value="KJV67271.1"/>
    <property type="molecule type" value="Genomic_DNA"/>
</dbReference>
<keyword evidence="9" id="KW-0342">GTP-binding</keyword>
<gene>
    <name evidence="12" type="ORF">APHNP_0943</name>
</gene>
<keyword evidence="8" id="KW-0862">Zinc</keyword>
<dbReference type="SUPFAM" id="SSF142695">
    <property type="entry name" value="RibA-like"/>
    <property type="match status" value="1"/>
</dbReference>
<name>A0A0F3NHL7_ANAPH</name>
<dbReference type="GO" id="GO:0005525">
    <property type="term" value="F:GTP binding"/>
    <property type="evidence" value="ECO:0007669"/>
    <property type="project" value="UniProtKB-KW"/>
</dbReference>
<evidence type="ECO:0000256" key="5">
    <source>
        <dbReference type="ARBA" id="ARBA00022723"/>
    </source>
</evidence>
<accession>A0A0F3NHL7</accession>
<comment type="catalytic activity">
    <reaction evidence="10">
        <text>GTP + 4 H2O = 2,5-diamino-6-hydroxy-4-(5-phosphoribosylamino)-pyrimidine + formate + 2 phosphate + 3 H(+)</text>
        <dbReference type="Rhea" id="RHEA:23704"/>
        <dbReference type="ChEBI" id="CHEBI:15377"/>
        <dbReference type="ChEBI" id="CHEBI:15378"/>
        <dbReference type="ChEBI" id="CHEBI:15740"/>
        <dbReference type="ChEBI" id="CHEBI:37565"/>
        <dbReference type="ChEBI" id="CHEBI:43474"/>
        <dbReference type="ChEBI" id="CHEBI:58614"/>
        <dbReference type="EC" id="3.5.4.25"/>
    </reaction>
</comment>
<evidence type="ECO:0000256" key="2">
    <source>
        <dbReference type="ARBA" id="ARBA00004853"/>
    </source>
</evidence>
<dbReference type="UniPathway" id="UPA00275"/>
<dbReference type="AlphaFoldDB" id="A0A0F3NHL7"/>
<evidence type="ECO:0000256" key="3">
    <source>
        <dbReference type="ARBA" id="ARBA00012762"/>
    </source>
</evidence>
<dbReference type="Proteomes" id="UP000033385">
    <property type="component" value="Unassembled WGS sequence"/>
</dbReference>
<proteinExistence type="predicted"/>
<dbReference type="CDD" id="cd00641">
    <property type="entry name" value="GTP_cyclohydro2"/>
    <property type="match status" value="1"/>
</dbReference>
<dbReference type="GO" id="GO:0046872">
    <property type="term" value="F:metal ion binding"/>
    <property type="evidence" value="ECO:0007669"/>
    <property type="project" value="UniProtKB-KW"/>
</dbReference>
<evidence type="ECO:0000313" key="12">
    <source>
        <dbReference type="EMBL" id="KJV67271.1"/>
    </source>
</evidence>
<keyword evidence="5" id="KW-0479">Metal-binding</keyword>
<keyword evidence="6" id="KW-0547">Nucleotide-binding</keyword>
<dbReference type="PANTHER" id="PTHR21327">
    <property type="entry name" value="GTP CYCLOHYDROLASE II-RELATED"/>
    <property type="match status" value="1"/>
</dbReference>
<dbReference type="EC" id="3.5.4.25" evidence="3"/>
<evidence type="ECO:0000256" key="7">
    <source>
        <dbReference type="ARBA" id="ARBA00022801"/>
    </source>
</evidence>
<evidence type="ECO:0000256" key="6">
    <source>
        <dbReference type="ARBA" id="ARBA00022741"/>
    </source>
</evidence>
<dbReference type="Gene3D" id="3.40.50.10990">
    <property type="entry name" value="GTP cyclohydrolase II"/>
    <property type="match status" value="1"/>
</dbReference>
<dbReference type="PATRIC" id="fig|1359153.3.peg.969"/>
<dbReference type="GO" id="GO:0009231">
    <property type="term" value="P:riboflavin biosynthetic process"/>
    <property type="evidence" value="ECO:0007669"/>
    <property type="project" value="UniProtKB-UniPathway"/>
</dbReference>